<proteinExistence type="inferred from homology"/>
<evidence type="ECO:0000313" key="10">
    <source>
        <dbReference type="Proteomes" id="UP000027345"/>
    </source>
</evidence>
<feature type="transmembrane region" description="Helical" evidence="7">
    <location>
        <begin position="307"/>
        <end position="329"/>
    </location>
</feature>
<feature type="transmembrane region" description="Helical" evidence="7">
    <location>
        <begin position="252"/>
        <end position="277"/>
    </location>
</feature>
<evidence type="ECO:0000256" key="5">
    <source>
        <dbReference type="ARBA" id="ARBA00023136"/>
    </source>
</evidence>
<dbReference type="RefSeq" id="WP_043787388.1">
    <property type="nucleotide sequence ID" value="NZ_JMQI01000070.1"/>
</dbReference>
<feature type="transmembrane region" description="Helical" evidence="7">
    <location>
        <begin position="688"/>
        <end position="712"/>
    </location>
</feature>
<comment type="similarity">
    <text evidence="6">Belongs to the ABC-4 integral membrane protein family.</text>
</comment>
<dbReference type="InterPro" id="IPR050250">
    <property type="entry name" value="Macrolide_Exporter_MacB"/>
</dbReference>
<dbReference type="eggNOG" id="COG0577">
    <property type="taxonomic scope" value="Bacteria"/>
</dbReference>
<dbReference type="STRING" id="287986.DV20_34680"/>
<dbReference type="GO" id="GO:0005886">
    <property type="term" value="C:plasma membrane"/>
    <property type="evidence" value="ECO:0007669"/>
    <property type="project" value="UniProtKB-SubCell"/>
</dbReference>
<feature type="transmembrane region" description="Helical" evidence="7">
    <location>
        <begin position="733"/>
        <end position="757"/>
    </location>
</feature>
<feature type="transmembrane region" description="Helical" evidence="7">
    <location>
        <begin position="349"/>
        <end position="370"/>
    </location>
</feature>
<feature type="domain" description="ABC3 transporter permease C-terminal" evidence="8">
    <location>
        <begin position="260"/>
        <end position="378"/>
    </location>
</feature>
<dbReference type="Proteomes" id="UP000027345">
    <property type="component" value="Unassembled WGS sequence"/>
</dbReference>
<feature type="domain" description="ABC3 transporter permease C-terminal" evidence="8">
    <location>
        <begin position="692"/>
        <end position="796"/>
    </location>
</feature>
<dbReference type="AlphaFoldDB" id="A0A066TVN5"/>
<dbReference type="PANTHER" id="PTHR30572:SF4">
    <property type="entry name" value="ABC TRANSPORTER PERMEASE YTRF"/>
    <property type="match status" value="1"/>
</dbReference>
<evidence type="ECO:0000313" key="9">
    <source>
        <dbReference type="EMBL" id="KDN17622.1"/>
    </source>
</evidence>
<comment type="caution">
    <text evidence="9">The sequence shown here is derived from an EMBL/GenBank/DDBJ whole genome shotgun (WGS) entry which is preliminary data.</text>
</comment>
<evidence type="ECO:0000256" key="6">
    <source>
        <dbReference type="ARBA" id="ARBA00038076"/>
    </source>
</evidence>
<dbReference type="Pfam" id="PF02687">
    <property type="entry name" value="FtsX"/>
    <property type="match status" value="2"/>
</dbReference>
<feature type="transmembrane region" description="Helical" evidence="7">
    <location>
        <begin position="398"/>
        <end position="420"/>
    </location>
</feature>
<accession>A0A066TVN5</accession>
<dbReference type="PROSITE" id="PS51257">
    <property type="entry name" value="PROKAR_LIPOPROTEIN"/>
    <property type="match status" value="1"/>
</dbReference>
<keyword evidence="2" id="KW-1003">Cell membrane</keyword>
<evidence type="ECO:0000256" key="7">
    <source>
        <dbReference type="SAM" id="Phobius"/>
    </source>
</evidence>
<dbReference type="GO" id="GO:0022857">
    <property type="term" value="F:transmembrane transporter activity"/>
    <property type="evidence" value="ECO:0007669"/>
    <property type="project" value="TreeGrafter"/>
</dbReference>
<feature type="transmembrane region" description="Helical" evidence="7">
    <location>
        <begin position="777"/>
        <end position="797"/>
    </location>
</feature>
<sequence>MFKLALRTLRLRKGGFLATFVAVFFGALVVSACGGLMETGIRSETPVQRLATAPIVVGGQQTLELPKEDPASLDADDKHKFENATLPERVRLDAGLADRLRAVPGVTKVVGEVSFPARIGAASALGHAWDSAVLTPYALEGTAPKPGEVVVDAGLGLAVGDTLPVAAHGSVSPFRISGIAQAPQAMRDSAVFFAPSDAERLSGHPGRFDTIGVFGGDVAAVIAAVGDAGVVATGVDRGAFEFPETGKGGENLIVLAAVSGGLSAMVMVFVVAGTLTLSTQQRQRELALLRAIGTTPRQLRRMVLGEALVVGLLAVGAAVVLGPVLGEWLFGRLAEHQVVPDVLRYEQGWVPAVVAAGASLLAVVGASFVAGRRASRIRPTEALAEAAVERRWLTPIRLVTAILCFAGGTALGIVTVAVMTGPVAASTAGPAVMLWAFGLAAISPGVTKLVASLLTWPVHALTGVNGRVALRNTRVGAVRAAGAVTPIMLAVGIATANIYLQTTQEAVSNQAYTEDLRADAVVGSAGGLDPAVLGRVRALPEVAGASEYVTSTVFVEKPFDSGQNDDGRPALGVSELTGNAVEVPSTLGHHVGDTLSLRLGDGTPVDVRVTAVVDQRPGFEKLVLPAGLLAPHTTLGLAPQLLVNAAPGVDAATLTSRLRAATAGLPVFVGDRGTLIAAHAKGNEVGAWVNYLLVGMIIAYTVISVVNTLVTATARRRREFGVQRLSGFTRGQVLRMAGVEGGLIAAIAVLLGTLVAAGAIVPFCLVVTGTPLPSGPVTIYLAVLAIAVVLSLSAILVPAWAATRGRAVDATSVGE</sequence>
<keyword evidence="3 7" id="KW-0812">Transmembrane</keyword>
<evidence type="ECO:0000259" key="8">
    <source>
        <dbReference type="Pfam" id="PF02687"/>
    </source>
</evidence>
<dbReference type="OrthoDB" id="3223244at2"/>
<keyword evidence="4 7" id="KW-1133">Transmembrane helix</keyword>
<feature type="transmembrane region" description="Helical" evidence="7">
    <location>
        <begin position="432"/>
        <end position="456"/>
    </location>
</feature>
<comment type="subcellular location">
    <subcellularLocation>
        <location evidence="1">Cell membrane</location>
        <topology evidence="1">Multi-pass membrane protein</topology>
    </subcellularLocation>
</comment>
<gene>
    <name evidence="9" type="ORF">DV20_34680</name>
</gene>
<evidence type="ECO:0000256" key="2">
    <source>
        <dbReference type="ARBA" id="ARBA00022475"/>
    </source>
</evidence>
<evidence type="ECO:0000256" key="4">
    <source>
        <dbReference type="ARBA" id="ARBA00022989"/>
    </source>
</evidence>
<dbReference type="InterPro" id="IPR003838">
    <property type="entry name" value="ABC3_permease_C"/>
</dbReference>
<keyword evidence="10" id="KW-1185">Reference proteome</keyword>
<name>A0A066TVN5_9PSEU</name>
<evidence type="ECO:0000256" key="3">
    <source>
        <dbReference type="ARBA" id="ARBA00022692"/>
    </source>
</evidence>
<evidence type="ECO:0000256" key="1">
    <source>
        <dbReference type="ARBA" id="ARBA00004651"/>
    </source>
</evidence>
<dbReference type="EMBL" id="JMQI01000070">
    <property type="protein sequence ID" value="KDN17622.1"/>
    <property type="molecule type" value="Genomic_DNA"/>
</dbReference>
<protein>
    <submittedName>
        <fullName evidence="9">ABC transporter permease</fullName>
    </submittedName>
</protein>
<dbReference type="PANTHER" id="PTHR30572">
    <property type="entry name" value="MEMBRANE COMPONENT OF TRANSPORTER-RELATED"/>
    <property type="match status" value="1"/>
</dbReference>
<reference evidence="9 10" key="1">
    <citation type="submission" date="2014-05" db="EMBL/GenBank/DDBJ databases">
        <title>Draft genome sequence of Amycolatopsis rifamycinica DSM 46095.</title>
        <authorList>
            <person name="Lal R."/>
            <person name="Saxena A."/>
            <person name="Kumari R."/>
            <person name="Mukherjee U."/>
            <person name="Singh P."/>
            <person name="Sangwan N."/>
            <person name="Mahato N.K."/>
        </authorList>
    </citation>
    <scope>NUCLEOTIDE SEQUENCE [LARGE SCALE GENOMIC DNA]</scope>
    <source>
        <strain evidence="9 10">DSM 46095</strain>
    </source>
</reference>
<feature type="transmembrane region" description="Helical" evidence="7">
    <location>
        <begin position="477"/>
        <end position="500"/>
    </location>
</feature>
<keyword evidence="5 7" id="KW-0472">Membrane</keyword>
<organism evidence="9 10">
    <name type="scientific">Amycolatopsis rifamycinica</name>
    <dbReference type="NCBI Taxonomy" id="287986"/>
    <lineage>
        <taxon>Bacteria</taxon>
        <taxon>Bacillati</taxon>
        <taxon>Actinomycetota</taxon>
        <taxon>Actinomycetes</taxon>
        <taxon>Pseudonocardiales</taxon>
        <taxon>Pseudonocardiaceae</taxon>
        <taxon>Amycolatopsis</taxon>
    </lineage>
</organism>